<dbReference type="Pfam" id="PF07075">
    <property type="entry name" value="NamZ_N"/>
    <property type="match status" value="1"/>
</dbReference>
<dbReference type="Proteomes" id="UP001254488">
    <property type="component" value="Unassembled WGS sequence"/>
</dbReference>
<dbReference type="InterPro" id="IPR048503">
    <property type="entry name" value="NamZ_C"/>
</dbReference>
<proteinExistence type="predicted"/>
<feature type="domain" description="Peptidoglycan beta-N-acetylmuramidase NamZ C-terminal" evidence="2">
    <location>
        <begin position="295"/>
        <end position="432"/>
    </location>
</feature>
<dbReference type="InterPro" id="IPR048502">
    <property type="entry name" value="NamZ_N"/>
</dbReference>
<dbReference type="EMBL" id="JAVRHZ010000008">
    <property type="protein sequence ID" value="MDT0556701.1"/>
    <property type="molecule type" value="Genomic_DNA"/>
</dbReference>
<dbReference type="PANTHER" id="PTHR42915">
    <property type="entry name" value="HYPOTHETICAL 460 KDA PROTEIN IN FEUA-SIGW INTERGENIC REGION [PRECURSOR]"/>
    <property type="match status" value="1"/>
</dbReference>
<feature type="domain" description="Peptidoglycan beta-N-acetylmuramidase NamZ N-terminal" evidence="1">
    <location>
        <begin position="95"/>
        <end position="290"/>
    </location>
</feature>
<dbReference type="RefSeq" id="WP_311333652.1">
    <property type="nucleotide sequence ID" value="NZ_JAVRHZ010000008.1"/>
</dbReference>
<dbReference type="InterPro" id="IPR008302">
    <property type="entry name" value="NamZ"/>
</dbReference>
<dbReference type="Gene3D" id="3.40.50.12170">
    <property type="entry name" value="Uncharacterised protein PF07075, DUF1343"/>
    <property type="match status" value="1"/>
</dbReference>
<dbReference type="Gene3D" id="3.90.1150.140">
    <property type="match status" value="1"/>
</dbReference>
<evidence type="ECO:0000313" key="4">
    <source>
        <dbReference type="Proteomes" id="UP001254488"/>
    </source>
</evidence>
<gene>
    <name evidence="3" type="ORF">RM538_11850</name>
</gene>
<evidence type="ECO:0000313" key="3">
    <source>
        <dbReference type="EMBL" id="MDT0556701.1"/>
    </source>
</evidence>
<protein>
    <submittedName>
        <fullName evidence="3">DUF1343 domain-containing protein</fullName>
    </submittedName>
</protein>
<reference evidence="3 4" key="1">
    <citation type="submission" date="2023-09" db="EMBL/GenBank/DDBJ databases">
        <authorList>
            <person name="Rey-Velasco X."/>
        </authorList>
    </citation>
    <scope>NUCLEOTIDE SEQUENCE [LARGE SCALE GENOMIC DNA]</scope>
    <source>
        <strain evidence="3 4">W242</strain>
    </source>
</reference>
<accession>A0ABU2YET9</accession>
<organism evidence="3 4">
    <name type="scientific">Patiriisocius hiemis</name>
    <dbReference type="NCBI Taxonomy" id="3075604"/>
    <lineage>
        <taxon>Bacteria</taxon>
        <taxon>Pseudomonadati</taxon>
        <taxon>Bacteroidota</taxon>
        <taxon>Flavobacteriia</taxon>
        <taxon>Flavobacteriales</taxon>
        <taxon>Flavobacteriaceae</taxon>
        <taxon>Patiriisocius</taxon>
    </lineage>
</organism>
<dbReference type="PIRSF" id="PIRSF016719">
    <property type="entry name" value="UCP016719"/>
    <property type="match status" value="1"/>
</dbReference>
<name>A0ABU2YET9_9FLAO</name>
<dbReference type="PANTHER" id="PTHR42915:SF1">
    <property type="entry name" value="PEPTIDOGLYCAN BETA-N-ACETYLMURAMIDASE NAMZ"/>
    <property type="match status" value="1"/>
</dbReference>
<dbReference type="Pfam" id="PF20732">
    <property type="entry name" value="NamZ_C"/>
    <property type="match status" value="1"/>
</dbReference>
<evidence type="ECO:0000259" key="2">
    <source>
        <dbReference type="Pfam" id="PF20732"/>
    </source>
</evidence>
<evidence type="ECO:0000259" key="1">
    <source>
        <dbReference type="Pfam" id="PF07075"/>
    </source>
</evidence>
<sequence>MTLLLHKNTLILTVLGMLTLPFSCGSNLQTKNTSDFAESEVIHDSISIITETKEIVVGASQIEKYLPVLKNKKVGVVANQTSRLDVKTMEYDSATKTESWIRIKEHLVDNLVAKKINVKKVFAPEHGFRGTADAGEVVKDGIDTKTGVPIVSLYGKNKKPTQQQLEDIDIMVFDIQDVGARFYTYISTLHYVMEACAEAEIPLLILDRPNPNGHYIDGPILEPQHSSFVGMHPVPVVHGMTIAEYAQMINGEGWLTNKVKCELTIITMENYTHDTPYSLPIKPSPNLPNDTAINLYPSLCFFEGTIASAGRGTDTQFQIFGAPSLPSEFFPYQFTPQANEGAKYPKFKGEVCNGLDLRDTEKLDKLNLEWLIEAYVGYGKKSTFFNSFFTKLAGTTKLQEQIEKGYTYKEIRATWLRDLEAYDSMRQPYLLYD</sequence>
<comment type="caution">
    <text evidence="3">The sequence shown here is derived from an EMBL/GenBank/DDBJ whole genome shotgun (WGS) entry which is preliminary data.</text>
</comment>
<keyword evidence="4" id="KW-1185">Reference proteome</keyword>